<dbReference type="AlphaFoldDB" id="A0A939K105"/>
<dbReference type="EMBL" id="JAFMYU010000016">
    <property type="protein sequence ID" value="MBO0933008.1"/>
    <property type="molecule type" value="Genomic_DNA"/>
</dbReference>
<evidence type="ECO:0000313" key="2">
    <source>
        <dbReference type="EMBL" id="MBO0933008.1"/>
    </source>
</evidence>
<sequence length="56" mass="6223">METNSNNSGAVKNSITNKTIREMTWPELLSLAGKPMTPTEAMRQMKATRAGQKKDK</sequence>
<gene>
    <name evidence="2" type="ORF">J2I48_18510</name>
</gene>
<comment type="caution">
    <text evidence="2">The sequence shown here is derived from an EMBL/GenBank/DDBJ whole genome shotgun (WGS) entry which is preliminary data.</text>
</comment>
<keyword evidence="3" id="KW-1185">Reference proteome</keyword>
<evidence type="ECO:0000313" key="3">
    <source>
        <dbReference type="Proteomes" id="UP000664795"/>
    </source>
</evidence>
<evidence type="ECO:0000256" key="1">
    <source>
        <dbReference type="SAM" id="MobiDB-lite"/>
    </source>
</evidence>
<reference evidence="2 3" key="1">
    <citation type="submission" date="2021-03" db="EMBL/GenBank/DDBJ databases">
        <title>Fibrella sp. HMF5036 genome sequencing and assembly.</title>
        <authorList>
            <person name="Kang H."/>
            <person name="Kim H."/>
            <person name="Bae S."/>
            <person name="Joh K."/>
        </authorList>
    </citation>
    <scope>NUCLEOTIDE SEQUENCE [LARGE SCALE GENOMIC DNA]</scope>
    <source>
        <strain evidence="2 3">HMF5036</strain>
    </source>
</reference>
<organism evidence="2 3">
    <name type="scientific">Fibrella aquatilis</name>
    <dbReference type="NCBI Taxonomy" id="2817059"/>
    <lineage>
        <taxon>Bacteria</taxon>
        <taxon>Pseudomonadati</taxon>
        <taxon>Bacteroidota</taxon>
        <taxon>Cytophagia</taxon>
        <taxon>Cytophagales</taxon>
        <taxon>Spirosomataceae</taxon>
        <taxon>Fibrella</taxon>
    </lineage>
</organism>
<dbReference type="Proteomes" id="UP000664795">
    <property type="component" value="Unassembled WGS sequence"/>
</dbReference>
<name>A0A939K105_9BACT</name>
<dbReference type="RefSeq" id="WP_207336975.1">
    <property type="nucleotide sequence ID" value="NZ_JAFMYU010000016.1"/>
</dbReference>
<accession>A0A939K105</accession>
<protein>
    <submittedName>
        <fullName evidence="2">Uncharacterized protein</fullName>
    </submittedName>
</protein>
<proteinExistence type="predicted"/>
<feature type="region of interest" description="Disordered" evidence="1">
    <location>
        <begin position="32"/>
        <end position="56"/>
    </location>
</feature>